<evidence type="ECO:0000256" key="3">
    <source>
        <dbReference type="ARBA" id="ARBA00022475"/>
    </source>
</evidence>
<evidence type="ECO:0000256" key="6">
    <source>
        <dbReference type="ARBA" id="ARBA00022692"/>
    </source>
</evidence>
<dbReference type="Proteomes" id="UP000255106">
    <property type="component" value="Unassembled WGS sequence"/>
</dbReference>
<dbReference type="Pfam" id="PF02378">
    <property type="entry name" value="PTS_EIIC"/>
    <property type="match status" value="1"/>
</dbReference>
<dbReference type="GO" id="GO:0005886">
    <property type="term" value="C:plasma membrane"/>
    <property type="evidence" value="ECO:0007669"/>
    <property type="project" value="UniProtKB-SubCell"/>
</dbReference>
<keyword evidence="2" id="KW-0813">Transport</keyword>
<evidence type="ECO:0000313" key="11">
    <source>
        <dbReference type="EMBL" id="STQ11782.1"/>
    </source>
</evidence>
<evidence type="ECO:0000313" key="12">
    <source>
        <dbReference type="Proteomes" id="UP000255106"/>
    </source>
</evidence>
<evidence type="ECO:0000259" key="10">
    <source>
        <dbReference type="PROSITE" id="PS51103"/>
    </source>
</evidence>
<feature type="transmembrane region" description="Helical" evidence="9">
    <location>
        <begin position="46"/>
        <end position="67"/>
    </location>
</feature>
<accession>A0A377M0H1</accession>
<dbReference type="InterPro" id="IPR003352">
    <property type="entry name" value="PTS_EIIC"/>
</dbReference>
<evidence type="ECO:0000256" key="5">
    <source>
        <dbReference type="ARBA" id="ARBA00022683"/>
    </source>
</evidence>
<feature type="domain" description="PTS EIIC type-1" evidence="10">
    <location>
        <begin position="1"/>
        <end position="184"/>
    </location>
</feature>
<keyword evidence="3" id="KW-1003">Cell membrane</keyword>
<protein>
    <submittedName>
        <fullName evidence="11">PTS system sucrose-specific transporter subunit IIBC</fullName>
    </submittedName>
</protein>
<keyword evidence="5" id="KW-0598">Phosphotransferase system</keyword>
<gene>
    <name evidence="11" type="primary">sacX_2</name>
    <name evidence="11" type="ORF">NCTC10005_04563</name>
</gene>
<evidence type="ECO:0000256" key="4">
    <source>
        <dbReference type="ARBA" id="ARBA00022597"/>
    </source>
</evidence>
<organism evidence="11 12">
    <name type="scientific">Enterobacter cloacae</name>
    <dbReference type="NCBI Taxonomy" id="550"/>
    <lineage>
        <taxon>Bacteria</taxon>
        <taxon>Pseudomonadati</taxon>
        <taxon>Pseudomonadota</taxon>
        <taxon>Gammaproteobacteria</taxon>
        <taxon>Enterobacterales</taxon>
        <taxon>Enterobacteriaceae</taxon>
        <taxon>Enterobacter</taxon>
        <taxon>Enterobacter cloacae complex</taxon>
    </lineage>
</organism>
<dbReference type="GO" id="GO:0008982">
    <property type="term" value="F:protein-N(PI)-phosphohistidine-sugar phosphotransferase activity"/>
    <property type="evidence" value="ECO:0007669"/>
    <property type="project" value="InterPro"/>
</dbReference>
<evidence type="ECO:0000256" key="1">
    <source>
        <dbReference type="ARBA" id="ARBA00004651"/>
    </source>
</evidence>
<dbReference type="PROSITE" id="PS51103">
    <property type="entry name" value="PTS_EIIC_TYPE_1"/>
    <property type="match status" value="1"/>
</dbReference>
<evidence type="ECO:0000256" key="9">
    <source>
        <dbReference type="SAM" id="Phobius"/>
    </source>
</evidence>
<dbReference type="InterPro" id="IPR013013">
    <property type="entry name" value="PTS_EIIC_1"/>
</dbReference>
<keyword evidence="7 9" id="KW-1133">Transmembrane helix</keyword>
<name>A0A377M0H1_ENTCL</name>
<dbReference type="GO" id="GO:0015771">
    <property type="term" value="P:trehalose transport"/>
    <property type="evidence" value="ECO:0007669"/>
    <property type="project" value="TreeGrafter"/>
</dbReference>
<feature type="transmembrane region" description="Helical" evidence="9">
    <location>
        <begin position="12"/>
        <end position="34"/>
    </location>
</feature>
<evidence type="ECO:0000256" key="7">
    <source>
        <dbReference type="ARBA" id="ARBA00022989"/>
    </source>
</evidence>
<dbReference type="AlphaFoldDB" id="A0A377M0H1"/>
<keyword evidence="6 9" id="KW-0812">Transmembrane</keyword>
<comment type="subcellular location">
    <subcellularLocation>
        <location evidence="1">Cell membrane</location>
        <topology evidence="1">Multi-pass membrane protein</topology>
    </subcellularLocation>
</comment>
<proteinExistence type="predicted"/>
<evidence type="ECO:0000256" key="2">
    <source>
        <dbReference type="ARBA" id="ARBA00022448"/>
    </source>
</evidence>
<sequence>MVKTYGWVNADNAIYIMLDMCSSAAFIILPILIGFTAAREFGGNPYLGATLGGILTHPALTNAWGVASGFHTMNFFGLEIAMIGYQGTVFPVLLAVWFMSIVEKNLRKVIPDALDLNPDAVPDRHSLRFYRAADYRPGGTRVRRWHLLYSEHADYPRGLAGRFAVRRALFGDCYYRHSPQLPRD</sequence>
<dbReference type="PANTHER" id="PTHR30175">
    <property type="entry name" value="PHOSPHOTRANSFERASE SYSTEM TRANSPORT PROTEIN"/>
    <property type="match status" value="1"/>
</dbReference>
<dbReference type="InterPro" id="IPR050558">
    <property type="entry name" value="PTS_Sugar-Specific_Components"/>
</dbReference>
<keyword evidence="8 9" id="KW-0472">Membrane</keyword>
<dbReference type="GO" id="GO:0090589">
    <property type="term" value="F:protein-phosphocysteine-trehalose phosphotransferase system transporter activity"/>
    <property type="evidence" value="ECO:0007669"/>
    <property type="project" value="TreeGrafter"/>
</dbReference>
<dbReference type="EMBL" id="UGJB01000004">
    <property type="protein sequence ID" value="STQ11782.1"/>
    <property type="molecule type" value="Genomic_DNA"/>
</dbReference>
<feature type="transmembrane region" description="Helical" evidence="9">
    <location>
        <begin position="73"/>
        <end position="98"/>
    </location>
</feature>
<dbReference type="PANTHER" id="PTHR30175:SF7">
    <property type="entry name" value="NEGATIVE REGULATOR OF SACY ACTIVITY"/>
    <property type="match status" value="1"/>
</dbReference>
<keyword evidence="4" id="KW-0762">Sugar transport</keyword>
<evidence type="ECO:0000256" key="8">
    <source>
        <dbReference type="ARBA" id="ARBA00023136"/>
    </source>
</evidence>
<reference evidence="11 12" key="1">
    <citation type="submission" date="2018-06" db="EMBL/GenBank/DDBJ databases">
        <authorList>
            <consortium name="Pathogen Informatics"/>
            <person name="Doyle S."/>
        </authorList>
    </citation>
    <scope>NUCLEOTIDE SEQUENCE [LARGE SCALE GENOMIC DNA]</scope>
    <source>
        <strain evidence="11 12">NCTC10005</strain>
    </source>
</reference>
<dbReference type="GO" id="GO:0009401">
    <property type="term" value="P:phosphoenolpyruvate-dependent sugar phosphotransferase system"/>
    <property type="evidence" value="ECO:0007669"/>
    <property type="project" value="UniProtKB-KW"/>
</dbReference>